<organism evidence="5 6">
    <name type="scientific">Geobacter soli</name>
    <dbReference type="NCBI Taxonomy" id="1510391"/>
    <lineage>
        <taxon>Bacteria</taxon>
        <taxon>Pseudomonadati</taxon>
        <taxon>Thermodesulfobacteriota</taxon>
        <taxon>Desulfuromonadia</taxon>
        <taxon>Geobacterales</taxon>
        <taxon>Geobacteraceae</taxon>
        <taxon>Geobacter</taxon>
    </lineage>
</organism>
<dbReference type="SUPFAM" id="SSF53056">
    <property type="entry name" value="beta-carbonic anhydrase, cab"/>
    <property type="match status" value="1"/>
</dbReference>
<dbReference type="AlphaFoldDB" id="A0A0C1QY77"/>
<proteinExistence type="inferred from homology"/>
<dbReference type="GO" id="GO:0008270">
    <property type="term" value="F:zinc ion binding"/>
    <property type="evidence" value="ECO:0007669"/>
    <property type="project" value="InterPro"/>
</dbReference>
<accession>A0A0C1QY77</accession>
<dbReference type="EMBL" id="JXBL01000001">
    <property type="protein sequence ID" value="KIE43086.1"/>
    <property type="molecule type" value="Genomic_DNA"/>
</dbReference>
<feature type="binding site" evidence="4">
    <location>
        <position position="98"/>
    </location>
    <ligand>
        <name>Zn(2+)</name>
        <dbReference type="ChEBI" id="CHEBI:29105"/>
    </ligand>
</feature>
<dbReference type="PANTHER" id="PTHR43175">
    <property type="entry name" value="CARBONIC ANHYDRASE"/>
    <property type="match status" value="1"/>
</dbReference>
<evidence type="ECO:0000313" key="6">
    <source>
        <dbReference type="Proteomes" id="UP000031433"/>
    </source>
</evidence>
<keyword evidence="3 4" id="KW-0862">Zinc</keyword>
<dbReference type="InterPro" id="IPR001765">
    <property type="entry name" value="Carbonic_anhydrase"/>
</dbReference>
<feature type="binding site" evidence="4">
    <location>
        <position position="95"/>
    </location>
    <ligand>
        <name>Zn(2+)</name>
        <dbReference type="ChEBI" id="CHEBI:29105"/>
    </ligand>
</feature>
<sequence>MTLLDTILDANRKFVSPGVFPPLAKNPKKQFAIFTCMDTRLVDFLEPAMGIKRGDAKVIKNAGNTIVDPLSGGVIRSLVAAVFMLGVEEIFVIGHRDCGMAAVDSDDLRQRMVARGIDPSVIETQVPDLAQWMGAFSSPEENVARVTSVIRQNPLIPRDVPVHGLIFCPNDGHLEVIVRGY</sequence>
<comment type="cofactor">
    <cofactor evidence="4">
        <name>Zn(2+)</name>
        <dbReference type="ChEBI" id="CHEBI:29105"/>
    </cofactor>
    <text evidence="4">Binds 1 zinc ion per subunit.</text>
</comment>
<name>A0A0C1QY77_9BACT</name>
<feature type="binding site" evidence="4">
    <location>
        <position position="38"/>
    </location>
    <ligand>
        <name>Zn(2+)</name>
        <dbReference type="ChEBI" id="CHEBI:29105"/>
    </ligand>
</feature>
<dbReference type="SMART" id="SM00947">
    <property type="entry name" value="Pro_CA"/>
    <property type="match status" value="1"/>
</dbReference>
<dbReference type="InterPro" id="IPR036874">
    <property type="entry name" value="Carbonic_anhydrase_sf"/>
</dbReference>
<keyword evidence="2 4" id="KW-0479">Metal-binding</keyword>
<keyword evidence="6" id="KW-1185">Reference proteome</keyword>
<dbReference type="Pfam" id="PF00484">
    <property type="entry name" value="Pro_CA"/>
    <property type="match status" value="1"/>
</dbReference>
<reference evidence="5 6" key="1">
    <citation type="submission" date="2015-01" db="EMBL/GenBank/DDBJ databases">
        <title>Genome sequence of the anaerobic bacterium Geobacter soli GSS01, a dissimilatory Fe(III) reducer from soil.</title>
        <authorList>
            <person name="Yang G."/>
            <person name="Zhou S."/>
        </authorList>
    </citation>
    <scope>NUCLEOTIDE SEQUENCE [LARGE SCALE GENOMIC DNA]</scope>
    <source>
        <strain evidence="5 6">GSS01</strain>
    </source>
</reference>
<comment type="similarity">
    <text evidence="1">Belongs to the beta-class carbonic anhydrase family.</text>
</comment>
<comment type="caution">
    <text evidence="5">The sequence shown here is derived from an EMBL/GenBank/DDBJ whole genome shotgun (WGS) entry which is preliminary data.</text>
</comment>
<evidence type="ECO:0000256" key="4">
    <source>
        <dbReference type="PIRSR" id="PIRSR601765-1"/>
    </source>
</evidence>
<evidence type="ECO:0000313" key="5">
    <source>
        <dbReference type="EMBL" id="KIE43086.1"/>
    </source>
</evidence>
<evidence type="ECO:0000256" key="1">
    <source>
        <dbReference type="ARBA" id="ARBA00006217"/>
    </source>
</evidence>
<dbReference type="PANTHER" id="PTHR43175:SF3">
    <property type="entry name" value="CARBON DISULFIDE HYDROLASE"/>
    <property type="match status" value="1"/>
</dbReference>
<gene>
    <name evidence="5" type="ORF">SE37_10795</name>
</gene>
<evidence type="ECO:0000256" key="3">
    <source>
        <dbReference type="ARBA" id="ARBA00022833"/>
    </source>
</evidence>
<dbReference type="CDD" id="cd03379">
    <property type="entry name" value="beta_CA_cladeD"/>
    <property type="match status" value="1"/>
</dbReference>
<dbReference type="Proteomes" id="UP000031433">
    <property type="component" value="Unassembled WGS sequence"/>
</dbReference>
<dbReference type="Gene3D" id="3.40.1050.10">
    <property type="entry name" value="Carbonic anhydrase"/>
    <property type="match status" value="1"/>
</dbReference>
<dbReference type="RefSeq" id="WP_039646236.1">
    <property type="nucleotide sequence ID" value="NZ_JXBL01000001.1"/>
</dbReference>
<protein>
    <submittedName>
        <fullName evidence="5">Carbonic anhydrase</fullName>
    </submittedName>
</protein>
<dbReference type="GO" id="GO:0004089">
    <property type="term" value="F:carbonate dehydratase activity"/>
    <property type="evidence" value="ECO:0007669"/>
    <property type="project" value="InterPro"/>
</dbReference>
<feature type="binding site" evidence="4">
    <location>
        <position position="36"/>
    </location>
    <ligand>
        <name>Zn(2+)</name>
        <dbReference type="ChEBI" id="CHEBI:29105"/>
    </ligand>
</feature>
<evidence type="ECO:0000256" key="2">
    <source>
        <dbReference type="ARBA" id="ARBA00022723"/>
    </source>
</evidence>